<name>A0ACA9PCJ4_9GLOM</name>
<gene>
    <name evidence="1" type="ORF">SPELUC_LOCUS11151</name>
</gene>
<sequence length="252" mass="28216">QFSIGISHEAYRNDVIKCSKIKSNKLDNEYPRTSNPRFVPGTKTIVLKNGIILNGKGENILGDLILKNGLIHAIGQNLSDEDEAIVIDVKKKYITPGLVDMHSHATISSWPFLTGSDDVLTGSLSLMSGEGFVIKMRPVDTSSVDDMGIYAKTDTEKERVWRWLKMACGENPKAQHSPRKEAPTTRLGEAWLFRELFAEARALKQKQDDWCSTATKLSNNEQLNSYFPEDLQLESLVALLRGDVKLNIHCIE</sequence>
<evidence type="ECO:0000313" key="1">
    <source>
        <dbReference type="EMBL" id="CAG8698552.1"/>
    </source>
</evidence>
<evidence type="ECO:0000313" key="2">
    <source>
        <dbReference type="Proteomes" id="UP000789366"/>
    </source>
</evidence>
<dbReference type="Proteomes" id="UP000789366">
    <property type="component" value="Unassembled WGS sequence"/>
</dbReference>
<feature type="non-terminal residue" evidence="1">
    <location>
        <position position="252"/>
    </location>
</feature>
<organism evidence="1 2">
    <name type="scientific">Cetraspora pellucida</name>
    <dbReference type="NCBI Taxonomy" id="1433469"/>
    <lineage>
        <taxon>Eukaryota</taxon>
        <taxon>Fungi</taxon>
        <taxon>Fungi incertae sedis</taxon>
        <taxon>Mucoromycota</taxon>
        <taxon>Glomeromycotina</taxon>
        <taxon>Glomeromycetes</taxon>
        <taxon>Diversisporales</taxon>
        <taxon>Gigasporaceae</taxon>
        <taxon>Cetraspora</taxon>
    </lineage>
</organism>
<comment type="caution">
    <text evidence="1">The sequence shown here is derived from an EMBL/GenBank/DDBJ whole genome shotgun (WGS) entry which is preliminary data.</text>
</comment>
<reference evidence="1" key="1">
    <citation type="submission" date="2021-06" db="EMBL/GenBank/DDBJ databases">
        <authorList>
            <person name="Kallberg Y."/>
            <person name="Tangrot J."/>
            <person name="Rosling A."/>
        </authorList>
    </citation>
    <scope>NUCLEOTIDE SEQUENCE</scope>
    <source>
        <strain evidence="1">28 12/20/2015</strain>
    </source>
</reference>
<keyword evidence="2" id="KW-1185">Reference proteome</keyword>
<proteinExistence type="predicted"/>
<accession>A0ACA9PCJ4</accession>
<protein>
    <submittedName>
        <fullName evidence="1">16034_t:CDS:1</fullName>
    </submittedName>
</protein>
<dbReference type="EMBL" id="CAJVPW010022695">
    <property type="protein sequence ID" value="CAG8698552.1"/>
    <property type="molecule type" value="Genomic_DNA"/>
</dbReference>
<feature type="non-terminal residue" evidence="1">
    <location>
        <position position="1"/>
    </location>
</feature>